<dbReference type="Pfam" id="PF16206">
    <property type="entry name" value="Mon2_C"/>
    <property type="match status" value="1"/>
</dbReference>
<dbReference type="GO" id="GO:0005794">
    <property type="term" value="C:Golgi apparatus"/>
    <property type="evidence" value="ECO:0007669"/>
    <property type="project" value="UniProtKB-ARBA"/>
</dbReference>
<dbReference type="OrthoDB" id="294853at2759"/>
<organism evidence="8 9">
    <name type="scientific">Exophiala mesophila</name>
    <name type="common">Black yeast-like fungus</name>
    <dbReference type="NCBI Taxonomy" id="212818"/>
    <lineage>
        <taxon>Eukaryota</taxon>
        <taxon>Fungi</taxon>
        <taxon>Dikarya</taxon>
        <taxon>Ascomycota</taxon>
        <taxon>Pezizomycotina</taxon>
        <taxon>Eurotiomycetes</taxon>
        <taxon>Chaetothyriomycetidae</taxon>
        <taxon>Chaetothyriales</taxon>
        <taxon>Herpotrichiellaceae</taxon>
        <taxon>Exophiala</taxon>
    </lineage>
</organism>
<dbReference type="Pfam" id="PF12783">
    <property type="entry name" value="Sec7-like_HUS"/>
    <property type="match status" value="1"/>
</dbReference>
<feature type="chain" id="PRO_5019539039" description="Protein MON2 homolog" evidence="4">
    <location>
        <begin position="25"/>
        <end position="1760"/>
    </location>
</feature>
<feature type="compositionally biased region" description="Basic and acidic residues" evidence="3">
    <location>
        <begin position="515"/>
        <end position="535"/>
    </location>
</feature>
<evidence type="ECO:0008006" key="10">
    <source>
        <dbReference type="Google" id="ProtNLM"/>
    </source>
</evidence>
<evidence type="ECO:0000313" key="9">
    <source>
        <dbReference type="Proteomes" id="UP000288859"/>
    </source>
</evidence>
<feature type="domain" description="Mon2 C-terminal" evidence="6">
    <location>
        <begin position="1023"/>
        <end position="1145"/>
    </location>
</feature>
<dbReference type="InterPro" id="IPR032629">
    <property type="entry name" value="DCB_dom"/>
</dbReference>
<evidence type="ECO:0000256" key="2">
    <source>
        <dbReference type="ARBA" id="ARBA00022927"/>
    </source>
</evidence>
<keyword evidence="2" id="KW-0653">Protein transport</keyword>
<evidence type="ECO:0000313" key="8">
    <source>
        <dbReference type="EMBL" id="RVX73195.1"/>
    </source>
</evidence>
<feature type="domain" description="Mon2/Sec7/BIG1-like HUS" evidence="5">
    <location>
        <begin position="237"/>
        <end position="383"/>
    </location>
</feature>
<dbReference type="Proteomes" id="UP000288859">
    <property type="component" value="Unassembled WGS sequence"/>
</dbReference>
<keyword evidence="1" id="KW-0813">Transport</keyword>
<feature type="domain" description="Mon2/Sec7/BIG1-like dimerisation and cyclophilin-binding" evidence="7">
    <location>
        <begin position="41"/>
        <end position="208"/>
    </location>
</feature>
<feature type="region of interest" description="Disordered" evidence="3">
    <location>
        <begin position="654"/>
        <end position="675"/>
    </location>
</feature>
<gene>
    <name evidence="8" type="ORF">B0A52_02322</name>
</gene>
<evidence type="ECO:0000256" key="3">
    <source>
        <dbReference type="SAM" id="MobiDB-lite"/>
    </source>
</evidence>
<dbReference type="Pfam" id="PF16213">
    <property type="entry name" value="DCB"/>
    <property type="match status" value="1"/>
</dbReference>
<sequence length="1760" mass="193293">MPLPKTFLSSILAIVLSNTDSGASQTFTAMRRGSSAGMTQAFLQSELTSLISDSKRKHNDVRTAAEQSLTDLRGISVTSETQLAGDLLRRQQFIDPFVLACKSKNLKLVSSGTVCLQRLTASKAIARPRLPDLLEAFQDAVSTGYEPQLKILQTLPSLLQLYASDIHGDLLARTLEICVALQSSKNPIVSNTAAATFQQLITTVFDQAQRGQREQDLQQSDALETRGDDDYYGDSSSDAVRLFDDFCLLLDQQPARFLRLQALASDFLLETIQTILFSYGSFILSRPTQVEVCREHLLAGITRQIARKDAFNTMVRSLAILSLMIKTSADLFKDQLPEIFMILMNAIDKDGSQPWRRALSLEFFRETFADFVILRRLFELFDNVGEVKIVGQILAAFVRIASEDPSLIGLGRQSTVPLHRANDSASEEAASIEAQGLGGAITTVSSADTTTTGISVEWSVIATPLLQQPEKHIPPSIPSTYVYTLALECTASFCDGLSKFIMPLSVPNRNVLRQSPEESRRDSISKDNASDEPTRKPSRSSTSSQKYQRLINPLNLSKRPLLAQVQLCAAMIESCWPAALATCSTFLNAALDSEFYHILIRSVQKLAQVSGVLELSTPRDALLTTLAKASVPANASSVVAAYQNSKRGIVAASDHNDNQESNAKSLQEPSQSSGFQISSPPLNVRHLLCLRALLNLGIALGPTLEQETWFILVETVQQVEALMSIPIVGTAISHAGTPKIGTTGEESQTTLAGEIAAVQAATKRMLESTRGYSDSAFTAIVNALFRLLRTNEPDTPSITSPVTSPGPATKSGTSRPIGHSSRSMSSLWTKSRYIGTEIEFVLNKISELSRVNLLRFATVDEHESSWDLIGSRLLSLCQDRNLLGDHRIQSASILDLISMETVKVLDDPRYDGGEAETVRGWCLQALSNQLKDLDLASANRASDADFEIHKRLMEALESIVSHSGESLNENWPAALDIIAQSFSMVDDGTSKTQPSRISDDDNEDERAHILRVQFRTMQLMTSDFLGVLSSTSLARIARLLRQFGSQTYDLNIALTSTTLLWSLASQTLDRADQIDITHGETDQSTERSVEEVTTTESLWALTLNQLVGLCKDDRPDVRNAAIRILTKTLDASSESLTPNTWAAILEIGPLSAIRYCVEQYSTNYDEQEQWMLSMEQLTEGVTQIISQNLPVIGEHKGFEETWAAIMSVFESVLQTPALTAATLAFSNIHRLLSVIPSLRRVDGPLVVPTLRLWATYHPADLASDENSPNQPAFTAHAHTLVVAFKTSSQAVSKYRHDGKSMDILLREATQKTILSASHPPYTSDVKEPASEQREVIECLRILKAILQTDATGYSEHIQELLRLMLGIENGKVIKNHKKAAMTKSFPRPTFTAFASACIDNIRLLVLENASGGELLAHLPIGPTFEILSATIGTKYTSIPTNNQAPLWRNATVTAVVILEAITRESKSHGTADQDDSLSTISDPLIGLSQNMLGPGGLTGTEARYKEETLIEDETFDIEHFQLLHRNIVTLSQSNRLTAQTCRQYALSVFKASLLAKPWFNDMPEDLEKTPLQGLLTLRAGSVHRPVFPTRRRICYAALDALFSLVRQKEVDATSNEQPRPSQTLSENAAPYLLLRVVHPIKTFLSDQRLRGLTPPPVGQQAELHTILSKFVDLRSNGQALLAATAAGGLGGDNGRVLGHRGTVEDGKEHLRILYPLLLQVSKFWRDLPRLSGEGAWQADEAGRGIEVALEKWTASISEGW</sequence>
<dbReference type="EMBL" id="NAJM01000009">
    <property type="protein sequence ID" value="RVX73195.1"/>
    <property type="molecule type" value="Genomic_DNA"/>
</dbReference>
<accession>A0A438NBN7</accession>
<feature type="compositionally biased region" description="Polar residues" evidence="3">
    <location>
        <begin position="659"/>
        <end position="675"/>
    </location>
</feature>
<proteinExistence type="predicted"/>
<dbReference type="GO" id="GO:0015031">
    <property type="term" value="P:protein transport"/>
    <property type="evidence" value="ECO:0007669"/>
    <property type="project" value="UniProtKB-KW"/>
</dbReference>
<dbReference type="InterPro" id="IPR032817">
    <property type="entry name" value="Mon2_C"/>
</dbReference>
<comment type="caution">
    <text evidence="8">The sequence shown here is derived from an EMBL/GenBank/DDBJ whole genome shotgun (WGS) entry which is preliminary data.</text>
</comment>
<feature type="region of interest" description="Disordered" evidence="3">
    <location>
        <begin position="795"/>
        <end position="822"/>
    </location>
</feature>
<dbReference type="InterPro" id="IPR016024">
    <property type="entry name" value="ARM-type_fold"/>
</dbReference>
<feature type="region of interest" description="Disordered" evidence="3">
    <location>
        <begin position="512"/>
        <end position="547"/>
    </location>
</feature>
<evidence type="ECO:0000259" key="6">
    <source>
        <dbReference type="Pfam" id="PF16206"/>
    </source>
</evidence>
<evidence type="ECO:0000259" key="7">
    <source>
        <dbReference type="Pfam" id="PF16213"/>
    </source>
</evidence>
<evidence type="ECO:0000256" key="1">
    <source>
        <dbReference type="ARBA" id="ARBA00022448"/>
    </source>
</evidence>
<dbReference type="VEuPathDB" id="FungiDB:PV10_08090"/>
<dbReference type="SUPFAM" id="SSF48371">
    <property type="entry name" value="ARM repeat"/>
    <property type="match status" value="1"/>
</dbReference>
<feature type="compositionally biased region" description="Polar residues" evidence="3">
    <location>
        <begin position="810"/>
        <end position="822"/>
    </location>
</feature>
<keyword evidence="4" id="KW-0732">Signal</keyword>
<dbReference type="InterPro" id="IPR032691">
    <property type="entry name" value="Mon2/Sec7/BIG1-like_HUS"/>
</dbReference>
<name>A0A438NBN7_EXOME</name>
<feature type="signal peptide" evidence="4">
    <location>
        <begin position="1"/>
        <end position="24"/>
    </location>
</feature>
<evidence type="ECO:0000256" key="4">
    <source>
        <dbReference type="SAM" id="SignalP"/>
    </source>
</evidence>
<reference evidence="8 9" key="1">
    <citation type="submission" date="2017-03" db="EMBL/GenBank/DDBJ databases">
        <title>Genomes of endolithic fungi from Antarctica.</title>
        <authorList>
            <person name="Coleine C."/>
            <person name="Masonjones S."/>
            <person name="Stajich J.E."/>
        </authorList>
    </citation>
    <scope>NUCLEOTIDE SEQUENCE [LARGE SCALE GENOMIC DNA]</scope>
    <source>
        <strain evidence="8 9">CCFEE 6314</strain>
    </source>
</reference>
<protein>
    <recommendedName>
        <fullName evidence="10">Protein MON2 homolog</fullName>
    </recommendedName>
</protein>
<evidence type="ECO:0000259" key="5">
    <source>
        <dbReference type="Pfam" id="PF12783"/>
    </source>
</evidence>